<evidence type="ECO:0000313" key="1">
    <source>
        <dbReference type="EMBL" id="WAX55531.1"/>
    </source>
</evidence>
<organism evidence="1 2">
    <name type="scientific">Jatrophihabitans cynanchi</name>
    <dbReference type="NCBI Taxonomy" id="2944128"/>
    <lineage>
        <taxon>Bacteria</taxon>
        <taxon>Bacillati</taxon>
        <taxon>Actinomycetota</taxon>
        <taxon>Actinomycetes</taxon>
        <taxon>Jatrophihabitantales</taxon>
        <taxon>Jatrophihabitantaceae</taxon>
        <taxon>Jatrophihabitans</taxon>
    </lineage>
</organism>
<dbReference type="Proteomes" id="UP001164693">
    <property type="component" value="Chromosome"/>
</dbReference>
<gene>
    <name evidence="1" type="ORF">M6B22_13375</name>
</gene>
<evidence type="ECO:0000313" key="2">
    <source>
        <dbReference type="Proteomes" id="UP001164693"/>
    </source>
</evidence>
<proteinExistence type="predicted"/>
<reference evidence="1" key="1">
    <citation type="submission" date="2022-05" db="EMBL/GenBank/DDBJ databases">
        <title>Jatrophihabitans sp. SB3-54 whole genome sequence.</title>
        <authorList>
            <person name="Suh M.K."/>
            <person name="Eom M.K."/>
            <person name="Kim J.S."/>
            <person name="Kim H.S."/>
            <person name="Do H.E."/>
            <person name="Shin Y.K."/>
            <person name="Lee J.-S."/>
        </authorList>
    </citation>
    <scope>NUCLEOTIDE SEQUENCE</scope>
    <source>
        <strain evidence="1">SB3-54</strain>
    </source>
</reference>
<sequence>MDHPLTPLINDGPDDTLTDDFTVRRLRDTVAAGWELTAAENVLRQLIADPPFWLPHHRLCLLAAFQRRDDTTWHGPLLDALIVHIAAGMAMAPDLDPTTEEMLAAIGSACPGMRSDQIDDLHEAARARLDGHRRELPDPTQWLPTAAALAAWWISGPEPEQGHAEPRSAEDAIARARPLVDFLWDGVIVPELFHWL</sequence>
<name>A0ABY7JWS3_9ACTN</name>
<keyword evidence="2" id="KW-1185">Reference proteome</keyword>
<protein>
    <submittedName>
        <fullName evidence="1">Uncharacterized protein</fullName>
    </submittedName>
</protein>
<accession>A0ABY7JWS3</accession>
<dbReference type="EMBL" id="CP097463">
    <property type="protein sequence ID" value="WAX55531.1"/>
    <property type="molecule type" value="Genomic_DNA"/>
</dbReference>
<dbReference type="RefSeq" id="WP_269442047.1">
    <property type="nucleotide sequence ID" value="NZ_CP097463.1"/>
</dbReference>